<reference evidence="1 2" key="1">
    <citation type="submission" date="2024-02" db="EMBL/GenBank/DDBJ databases">
        <title>de novo genome assembly of Solanum bulbocastanum strain 11H21.</title>
        <authorList>
            <person name="Hosaka A.J."/>
        </authorList>
    </citation>
    <scope>NUCLEOTIDE SEQUENCE [LARGE SCALE GENOMIC DNA]</scope>
    <source>
        <tissue evidence="1">Young leaves</tissue>
    </source>
</reference>
<sequence length="236" mass="26961">MAQELGFDEEVVVEYDQHRFVFLKAQYIYHSNFIKKKLLLERGISLDKVDELLLNFYQRLITIRGKVVNYRPKVINDIYCLLDHDIKAFTHMDCGPCASLASKLCLGRNVPGTVTKVKILCSDFKVEEIVTKLHQGSGEWSSGPVSYVPQSEYYAYLKDQRKQKAQLANLEKAYASLAKLNGELCISHSKMKKQGTTRNTFFTRMWKGMKGFWKVLKANEPRPTLLLAKDGDGPAT</sequence>
<dbReference type="Proteomes" id="UP001371456">
    <property type="component" value="Unassembled WGS sequence"/>
</dbReference>
<keyword evidence="2" id="KW-1185">Reference proteome</keyword>
<evidence type="ECO:0000313" key="1">
    <source>
        <dbReference type="EMBL" id="KAK6782130.1"/>
    </source>
</evidence>
<comment type="caution">
    <text evidence="1">The sequence shown here is derived from an EMBL/GenBank/DDBJ whole genome shotgun (WGS) entry which is preliminary data.</text>
</comment>
<dbReference type="AlphaFoldDB" id="A0AAN8T7P4"/>
<name>A0AAN8T7P4_SOLBU</name>
<gene>
    <name evidence="1" type="ORF">RDI58_019926</name>
</gene>
<evidence type="ECO:0000313" key="2">
    <source>
        <dbReference type="Proteomes" id="UP001371456"/>
    </source>
</evidence>
<accession>A0AAN8T7P4</accession>
<dbReference type="EMBL" id="JBANQN010000008">
    <property type="protein sequence ID" value="KAK6782130.1"/>
    <property type="molecule type" value="Genomic_DNA"/>
</dbReference>
<organism evidence="1 2">
    <name type="scientific">Solanum bulbocastanum</name>
    <name type="common">Wild potato</name>
    <dbReference type="NCBI Taxonomy" id="147425"/>
    <lineage>
        <taxon>Eukaryota</taxon>
        <taxon>Viridiplantae</taxon>
        <taxon>Streptophyta</taxon>
        <taxon>Embryophyta</taxon>
        <taxon>Tracheophyta</taxon>
        <taxon>Spermatophyta</taxon>
        <taxon>Magnoliopsida</taxon>
        <taxon>eudicotyledons</taxon>
        <taxon>Gunneridae</taxon>
        <taxon>Pentapetalae</taxon>
        <taxon>asterids</taxon>
        <taxon>lamiids</taxon>
        <taxon>Solanales</taxon>
        <taxon>Solanaceae</taxon>
        <taxon>Solanoideae</taxon>
        <taxon>Solaneae</taxon>
        <taxon>Solanum</taxon>
    </lineage>
</organism>
<protein>
    <submittedName>
        <fullName evidence="1">Uncharacterized protein</fullName>
    </submittedName>
</protein>
<proteinExistence type="predicted"/>